<keyword evidence="8" id="KW-1185">Reference proteome</keyword>
<feature type="signal peptide" evidence="5">
    <location>
        <begin position="1"/>
        <end position="18"/>
    </location>
</feature>
<evidence type="ECO:0000313" key="8">
    <source>
        <dbReference type="Proteomes" id="UP000033483"/>
    </source>
</evidence>
<name>A0A0F4ZJ06_9PEZI</name>
<dbReference type="InterPro" id="IPR009644">
    <property type="entry name" value="FKTN/MNN4/W02B3.4-1"/>
</dbReference>
<sequence>MKSTVVLLSSLLGASALATRNTSPELSLSLGDEQQPLAKHYNDVWLIGTRFHPHYDPHFASRPLPDAEQNDAVRVLIQTCLATLSDLGVEAWLMHGSLLGWWWGQRVLPWDSDADIQISENGLSFLAAYYNMTMFFYQYSGVPEGRRFRLQVNPHYKDATIDPDNAVDARWIDMQTGLYVDITGLRHMTNADGSPAKMLHDKSGDVYAENSIFPLRETMFEGVHAFIPYSFKDVIANKYGDKALTDTEFNDHVFNEKIMQWEPKTTIKEAQVEL</sequence>
<keyword evidence="2" id="KW-0812">Transmembrane</keyword>
<dbReference type="GO" id="GO:0016020">
    <property type="term" value="C:membrane"/>
    <property type="evidence" value="ECO:0007669"/>
    <property type="project" value="UniProtKB-SubCell"/>
</dbReference>
<dbReference type="PANTHER" id="PTHR15407">
    <property type="entry name" value="FUKUTIN-RELATED"/>
    <property type="match status" value="1"/>
</dbReference>
<reference evidence="7 8" key="1">
    <citation type="submission" date="2015-03" db="EMBL/GenBank/DDBJ databases">
        <authorList>
            <person name="Radwan O."/>
            <person name="Al-Naeli F.A."/>
            <person name="Rendon G.A."/>
            <person name="Fields C."/>
        </authorList>
    </citation>
    <scope>NUCLEOTIDE SEQUENCE [LARGE SCALE GENOMIC DNA]</scope>
    <source>
        <strain evidence="7">CR-DP1</strain>
    </source>
</reference>
<protein>
    <recommendedName>
        <fullName evidence="6">LicD/FKTN/FKRP nucleotidyltransferase domain-containing protein</fullName>
    </recommendedName>
</protein>
<gene>
    <name evidence="7" type="ORF">TD95_001168</name>
</gene>
<evidence type="ECO:0000256" key="3">
    <source>
        <dbReference type="ARBA" id="ARBA00022989"/>
    </source>
</evidence>
<dbReference type="EMBL" id="LAEV01000468">
    <property type="protein sequence ID" value="KKA30160.1"/>
    <property type="molecule type" value="Genomic_DNA"/>
</dbReference>
<evidence type="ECO:0000256" key="2">
    <source>
        <dbReference type="ARBA" id="ARBA00022692"/>
    </source>
</evidence>
<proteinExistence type="predicted"/>
<comment type="caution">
    <text evidence="7">The sequence shown here is derived from an EMBL/GenBank/DDBJ whole genome shotgun (WGS) entry which is preliminary data.</text>
</comment>
<dbReference type="AlphaFoldDB" id="A0A0F4ZJ06"/>
<keyword evidence="5" id="KW-0732">Signal</keyword>
<organism evidence="7 8">
    <name type="scientific">Thielaviopsis punctulata</name>
    <dbReference type="NCBI Taxonomy" id="72032"/>
    <lineage>
        <taxon>Eukaryota</taxon>
        <taxon>Fungi</taxon>
        <taxon>Dikarya</taxon>
        <taxon>Ascomycota</taxon>
        <taxon>Pezizomycotina</taxon>
        <taxon>Sordariomycetes</taxon>
        <taxon>Hypocreomycetidae</taxon>
        <taxon>Microascales</taxon>
        <taxon>Ceratocystidaceae</taxon>
        <taxon>Thielaviopsis</taxon>
    </lineage>
</organism>
<keyword evidence="3" id="KW-1133">Transmembrane helix</keyword>
<comment type="subcellular location">
    <subcellularLocation>
        <location evidence="1">Membrane</location>
        <topology evidence="1">Single-pass membrane protein</topology>
    </subcellularLocation>
</comment>
<feature type="domain" description="LicD/FKTN/FKRP nucleotidyltransferase" evidence="6">
    <location>
        <begin position="88"/>
        <end position="190"/>
    </location>
</feature>
<evidence type="ECO:0000259" key="6">
    <source>
        <dbReference type="Pfam" id="PF04991"/>
    </source>
</evidence>
<evidence type="ECO:0000256" key="4">
    <source>
        <dbReference type="ARBA" id="ARBA00023136"/>
    </source>
</evidence>
<feature type="chain" id="PRO_5002482723" description="LicD/FKTN/FKRP nucleotidyltransferase domain-containing protein" evidence="5">
    <location>
        <begin position="19"/>
        <end position="274"/>
    </location>
</feature>
<dbReference type="OrthoDB" id="444255at2759"/>
<dbReference type="PANTHER" id="PTHR15407:SF32">
    <property type="entry name" value="PROTEIN (MNN4), PUTATIVE (AFU_ORTHOLOGUE AFUA_1G03790)-RELATED"/>
    <property type="match status" value="1"/>
</dbReference>
<dbReference type="InterPro" id="IPR007074">
    <property type="entry name" value="LicD/FKTN/FKRP_NTP_transf"/>
</dbReference>
<evidence type="ECO:0000256" key="1">
    <source>
        <dbReference type="ARBA" id="ARBA00004167"/>
    </source>
</evidence>
<accession>A0A0F4ZJ06</accession>
<keyword evidence="4" id="KW-0472">Membrane</keyword>
<evidence type="ECO:0000313" key="7">
    <source>
        <dbReference type="EMBL" id="KKA30160.1"/>
    </source>
</evidence>
<dbReference type="GO" id="GO:0009100">
    <property type="term" value="P:glycoprotein metabolic process"/>
    <property type="evidence" value="ECO:0007669"/>
    <property type="project" value="UniProtKB-ARBA"/>
</dbReference>
<dbReference type="Proteomes" id="UP000033483">
    <property type="component" value="Unassembled WGS sequence"/>
</dbReference>
<evidence type="ECO:0000256" key="5">
    <source>
        <dbReference type="SAM" id="SignalP"/>
    </source>
</evidence>
<dbReference type="Pfam" id="PF04991">
    <property type="entry name" value="LicD"/>
    <property type="match status" value="1"/>
</dbReference>